<dbReference type="Proteomes" id="UP000199568">
    <property type="component" value="Unassembled WGS sequence"/>
</dbReference>
<protein>
    <submittedName>
        <fullName evidence="2">Cupin domain protein</fullName>
    </submittedName>
</protein>
<sequence>MEKNTLIKNIPFSEALTMAGLVDYEEGRVVSRTLAQRSDLSITLFAFDKGEGISAHSAAGDALVHVLDGKAEITIGEEKIIASAGEVVVMPANIPHALDAIEKFKMFLVVVKPQYQL</sequence>
<reference evidence="2 3" key="1">
    <citation type="submission" date="2016-10" db="EMBL/GenBank/DDBJ databases">
        <authorList>
            <person name="de Groot N.N."/>
        </authorList>
    </citation>
    <scope>NUCLEOTIDE SEQUENCE [LARGE SCALE GENOMIC DNA]</scope>
    <source>
        <strain evidence="2 3">DSM 18979</strain>
    </source>
</reference>
<dbReference type="PANTHER" id="PTHR37694">
    <property type="entry name" value="SLR8022 PROTEIN"/>
    <property type="match status" value="1"/>
</dbReference>
<keyword evidence="3" id="KW-1185">Reference proteome</keyword>
<dbReference type="Pfam" id="PF07883">
    <property type="entry name" value="Cupin_2"/>
    <property type="match status" value="1"/>
</dbReference>
<gene>
    <name evidence="2" type="ORF">SAMN05660297_02179</name>
</gene>
<organism evidence="2 3">
    <name type="scientific">Natronincola peptidivorans</name>
    <dbReference type="NCBI Taxonomy" id="426128"/>
    <lineage>
        <taxon>Bacteria</taxon>
        <taxon>Bacillati</taxon>
        <taxon>Bacillota</taxon>
        <taxon>Clostridia</taxon>
        <taxon>Peptostreptococcales</taxon>
        <taxon>Natronincolaceae</taxon>
        <taxon>Natronincola</taxon>
    </lineage>
</organism>
<dbReference type="EMBL" id="FOHU01000009">
    <property type="protein sequence ID" value="SET36926.1"/>
    <property type="molecule type" value="Genomic_DNA"/>
</dbReference>
<proteinExistence type="predicted"/>
<dbReference type="RefSeq" id="WP_090443631.1">
    <property type="nucleotide sequence ID" value="NZ_FOHU01000009.1"/>
</dbReference>
<dbReference type="AlphaFoldDB" id="A0A1I0DWC6"/>
<accession>A0A1I0DWC6</accession>
<evidence type="ECO:0000313" key="3">
    <source>
        <dbReference type="Proteomes" id="UP000199568"/>
    </source>
</evidence>
<feature type="domain" description="Cupin type-2" evidence="1">
    <location>
        <begin position="44"/>
        <end position="110"/>
    </location>
</feature>
<dbReference type="InterPro" id="IPR014710">
    <property type="entry name" value="RmlC-like_jellyroll"/>
</dbReference>
<dbReference type="STRING" id="426128.SAMN05660297_02179"/>
<dbReference type="CDD" id="cd02230">
    <property type="entry name" value="cupin_HP0902-like"/>
    <property type="match status" value="1"/>
</dbReference>
<dbReference type="PANTHER" id="PTHR37694:SF1">
    <property type="entry name" value="SLR8022 PROTEIN"/>
    <property type="match status" value="1"/>
</dbReference>
<evidence type="ECO:0000259" key="1">
    <source>
        <dbReference type="Pfam" id="PF07883"/>
    </source>
</evidence>
<evidence type="ECO:0000313" key="2">
    <source>
        <dbReference type="EMBL" id="SET36926.1"/>
    </source>
</evidence>
<name>A0A1I0DWC6_9FIRM</name>
<dbReference type="SUPFAM" id="SSF51182">
    <property type="entry name" value="RmlC-like cupins"/>
    <property type="match status" value="1"/>
</dbReference>
<dbReference type="InterPro" id="IPR013096">
    <property type="entry name" value="Cupin_2"/>
</dbReference>
<dbReference type="InterPro" id="IPR011051">
    <property type="entry name" value="RmlC_Cupin_sf"/>
</dbReference>
<dbReference type="Gene3D" id="2.60.120.10">
    <property type="entry name" value="Jelly Rolls"/>
    <property type="match status" value="1"/>
</dbReference>
<dbReference type="OrthoDB" id="9793184at2"/>